<name>A0AAV4M2Y4_CAEEX</name>
<organism evidence="8 9">
    <name type="scientific">Caerostris extrusa</name>
    <name type="common">Bark spider</name>
    <name type="synonym">Caerostris bankana</name>
    <dbReference type="NCBI Taxonomy" id="172846"/>
    <lineage>
        <taxon>Eukaryota</taxon>
        <taxon>Metazoa</taxon>
        <taxon>Ecdysozoa</taxon>
        <taxon>Arthropoda</taxon>
        <taxon>Chelicerata</taxon>
        <taxon>Arachnida</taxon>
        <taxon>Araneae</taxon>
        <taxon>Araneomorphae</taxon>
        <taxon>Entelegynae</taxon>
        <taxon>Araneoidea</taxon>
        <taxon>Araneidae</taxon>
        <taxon>Caerostris</taxon>
    </lineage>
</organism>
<dbReference type="InterPro" id="IPR013087">
    <property type="entry name" value="Znf_C2H2_type"/>
</dbReference>
<feature type="region of interest" description="Disordered" evidence="6">
    <location>
        <begin position="520"/>
        <end position="568"/>
    </location>
</feature>
<protein>
    <recommendedName>
        <fullName evidence="7">C2H2-type domain-containing protein</fullName>
    </recommendedName>
</protein>
<evidence type="ECO:0000256" key="3">
    <source>
        <dbReference type="ARBA" id="ARBA00022771"/>
    </source>
</evidence>
<evidence type="ECO:0000256" key="1">
    <source>
        <dbReference type="ARBA" id="ARBA00022723"/>
    </source>
</evidence>
<dbReference type="GO" id="GO:0031519">
    <property type="term" value="C:PcG protein complex"/>
    <property type="evidence" value="ECO:0007669"/>
    <property type="project" value="TreeGrafter"/>
</dbReference>
<dbReference type="GO" id="GO:0000981">
    <property type="term" value="F:DNA-binding transcription factor activity, RNA polymerase II-specific"/>
    <property type="evidence" value="ECO:0007669"/>
    <property type="project" value="TreeGrafter"/>
</dbReference>
<sequence length="696" mass="77461">MNGMAKSEIYAVPILAACIALNGMDLIENFLLSDESVEELMLNDISNDYSVLLGKNEFFSTVQSCEPPSFFPTSAFLPDTNSHIEEGNDNGKSVYKCGWDTCDKCFLCWKDLMHHINISHIHRDGSSLYQCHWNGCVLRGKTIKDRNIMLLHIRTHARQKHHGYEICGEKFSKPDNLQTHMKCNTRSPLSRKTSHLHNLQKDESFLYRCKWHGCDRQGESYNFRWRLIHHVQTHIYAKAYECEGCGKLYSTQNSLRKHFCHHADLLPSQALVMQVPMGIPPPNPMLMVQQQFLGDQNVPLVGGVPPLVQRNHPNLTSSLTSIKNAVGESTISSLAGDATPTEEDGTSVSSPGFIQKSVSSSVSSASVNSTPAFQFLGDQNVPLVGGVPPLVQRNHPNLTSSLTSIKNAVEESTISSLAGDATPTEEDGTSVSSPGFIQKSVSSSVSSASVNSTPAFQFGPLMNLHNSNRLHVPPPVSTSGSPTPYPSPHELDFNFPPPGMLPPNMSTNSQMLWMQKHCGSPFTKSASKQSRPGPGMPPHLFNSRLPFHGLPSQNSPMKNDNKDMGRRPGEMKSYVNRSPMHPYKMPQEMGICTDVESSMDRDYSHNEMKGPRFPGAIEFPPRMPMNRHRMRSSVGLMQRPHFPPGMHSQMFWMQKHCGSPFLLNLPQSSQDQIPVCHLICLISDLLFMDYLPKTLQ</sequence>
<dbReference type="Gene3D" id="3.30.160.60">
    <property type="entry name" value="Classic Zinc Finger"/>
    <property type="match status" value="2"/>
</dbReference>
<dbReference type="InterPro" id="IPR036236">
    <property type="entry name" value="Znf_C2H2_sf"/>
</dbReference>
<evidence type="ECO:0000256" key="5">
    <source>
        <dbReference type="PROSITE-ProRule" id="PRU00042"/>
    </source>
</evidence>
<evidence type="ECO:0000259" key="7">
    <source>
        <dbReference type="PROSITE" id="PS50157"/>
    </source>
</evidence>
<keyword evidence="4" id="KW-0862">Zinc</keyword>
<keyword evidence="9" id="KW-1185">Reference proteome</keyword>
<keyword evidence="2" id="KW-0677">Repeat</keyword>
<dbReference type="PANTHER" id="PTHR14003">
    <property type="entry name" value="TRANSCRIPTIONAL REPRESSOR PROTEIN YY"/>
    <property type="match status" value="1"/>
</dbReference>
<dbReference type="Proteomes" id="UP001054945">
    <property type="component" value="Unassembled WGS sequence"/>
</dbReference>
<dbReference type="GO" id="GO:0000978">
    <property type="term" value="F:RNA polymerase II cis-regulatory region sequence-specific DNA binding"/>
    <property type="evidence" value="ECO:0007669"/>
    <property type="project" value="TreeGrafter"/>
</dbReference>
<evidence type="ECO:0000313" key="9">
    <source>
        <dbReference type="Proteomes" id="UP001054945"/>
    </source>
</evidence>
<accession>A0AAV4M2Y4</accession>
<evidence type="ECO:0000256" key="2">
    <source>
        <dbReference type="ARBA" id="ARBA00022737"/>
    </source>
</evidence>
<feature type="region of interest" description="Disordered" evidence="6">
    <location>
        <begin position="415"/>
        <end position="435"/>
    </location>
</feature>
<feature type="region of interest" description="Disordered" evidence="6">
    <location>
        <begin position="333"/>
        <end position="352"/>
    </location>
</feature>
<feature type="compositionally biased region" description="Basic and acidic residues" evidence="6">
    <location>
        <begin position="559"/>
        <end position="568"/>
    </location>
</feature>
<keyword evidence="1" id="KW-0479">Metal-binding</keyword>
<dbReference type="GO" id="GO:0000785">
    <property type="term" value="C:chromatin"/>
    <property type="evidence" value="ECO:0007669"/>
    <property type="project" value="TreeGrafter"/>
</dbReference>
<reference evidence="8 9" key="1">
    <citation type="submission" date="2021-06" db="EMBL/GenBank/DDBJ databases">
        <title>Caerostris extrusa draft genome.</title>
        <authorList>
            <person name="Kono N."/>
            <person name="Arakawa K."/>
        </authorList>
    </citation>
    <scope>NUCLEOTIDE SEQUENCE [LARGE SCALE GENOMIC DNA]</scope>
</reference>
<evidence type="ECO:0000313" key="8">
    <source>
        <dbReference type="EMBL" id="GIX66593.1"/>
    </source>
</evidence>
<dbReference type="EMBL" id="BPLR01001805">
    <property type="protein sequence ID" value="GIX66593.1"/>
    <property type="molecule type" value="Genomic_DNA"/>
</dbReference>
<feature type="domain" description="C2H2-type" evidence="7">
    <location>
        <begin position="240"/>
        <end position="267"/>
    </location>
</feature>
<dbReference type="GO" id="GO:0005667">
    <property type="term" value="C:transcription regulator complex"/>
    <property type="evidence" value="ECO:0007669"/>
    <property type="project" value="TreeGrafter"/>
</dbReference>
<dbReference type="AlphaFoldDB" id="A0AAV4M2Y4"/>
<evidence type="ECO:0000256" key="6">
    <source>
        <dbReference type="SAM" id="MobiDB-lite"/>
    </source>
</evidence>
<dbReference type="PANTHER" id="PTHR14003:SF19">
    <property type="entry name" value="YY2 TRANSCRIPTION FACTOR"/>
    <property type="match status" value="1"/>
</dbReference>
<dbReference type="SMART" id="SM00355">
    <property type="entry name" value="ZnF_C2H2"/>
    <property type="match status" value="5"/>
</dbReference>
<gene>
    <name evidence="8" type="primary">SCAF4</name>
    <name evidence="8" type="ORF">CEXT_765251</name>
</gene>
<keyword evidence="3 5" id="KW-0863">Zinc-finger</keyword>
<proteinExistence type="predicted"/>
<comment type="caution">
    <text evidence="8">The sequence shown here is derived from an EMBL/GenBank/DDBJ whole genome shotgun (WGS) entry which is preliminary data.</text>
</comment>
<dbReference type="PROSITE" id="PS00028">
    <property type="entry name" value="ZINC_FINGER_C2H2_1"/>
    <property type="match status" value="2"/>
</dbReference>
<dbReference type="PROSITE" id="PS50157">
    <property type="entry name" value="ZINC_FINGER_C2H2_2"/>
    <property type="match status" value="1"/>
</dbReference>
<evidence type="ECO:0000256" key="4">
    <source>
        <dbReference type="ARBA" id="ARBA00022833"/>
    </source>
</evidence>
<dbReference type="SUPFAM" id="SSF57667">
    <property type="entry name" value="beta-beta-alpha zinc fingers"/>
    <property type="match status" value="2"/>
</dbReference>
<dbReference type="GO" id="GO:0008270">
    <property type="term" value="F:zinc ion binding"/>
    <property type="evidence" value="ECO:0007669"/>
    <property type="project" value="UniProtKB-KW"/>
</dbReference>